<dbReference type="FunFam" id="3.30.1360.120:FF:000003">
    <property type="entry name" value="tRNA modification GTPase MnmE"/>
    <property type="match status" value="1"/>
</dbReference>
<evidence type="ECO:0000256" key="11">
    <source>
        <dbReference type="RuleBase" id="RU003313"/>
    </source>
</evidence>
<dbReference type="EC" id="3.6.-.-" evidence="10"/>
<accession>A0A7C3UZK6</accession>
<dbReference type="AlphaFoldDB" id="A0A7C3UZK6"/>
<dbReference type="Gene3D" id="1.20.120.430">
    <property type="entry name" value="tRNA modification GTPase MnmE domain 2"/>
    <property type="match status" value="1"/>
</dbReference>
<dbReference type="GO" id="GO:0046872">
    <property type="term" value="F:metal ion binding"/>
    <property type="evidence" value="ECO:0007669"/>
    <property type="project" value="UniProtKB-KW"/>
</dbReference>
<feature type="binding site" evidence="10">
    <location>
        <begin position="232"/>
        <end position="237"/>
    </location>
    <ligand>
        <name>GTP</name>
        <dbReference type="ChEBI" id="CHEBI:37565"/>
    </ligand>
</feature>
<dbReference type="HAMAP" id="MF_00379">
    <property type="entry name" value="GTPase_MnmE"/>
    <property type="match status" value="1"/>
</dbReference>
<dbReference type="InterPro" id="IPR027417">
    <property type="entry name" value="P-loop_NTPase"/>
</dbReference>
<dbReference type="CDD" id="cd14858">
    <property type="entry name" value="TrmE_N"/>
    <property type="match status" value="1"/>
</dbReference>
<evidence type="ECO:0000256" key="5">
    <source>
        <dbReference type="ARBA" id="ARBA00022741"/>
    </source>
</evidence>
<comment type="cofactor">
    <cofactor evidence="10">
        <name>K(+)</name>
        <dbReference type="ChEBI" id="CHEBI:29103"/>
    </cofactor>
    <text evidence="10">Binds 1 potassium ion per subunit.</text>
</comment>
<evidence type="ECO:0000256" key="2">
    <source>
        <dbReference type="ARBA" id="ARBA00022490"/>
    </source>
</evidence>
<feature type="binding site" evidence="10">
    <location>
        <begin position="251"/>
        <end position="257"/>
    </location>
    <ligand>
        <name>GTP</name>
        <dbReference type="ChEBI" id="CHEBI:37565"/>
    </ligand>
</feature>
<dbReference type="Gene3D" id="3.30.1360.120">
    <property type="entry name" value="Probable tRNA modification gtpase trme, domain 1"/>
    <property type="match status" value="1"/>
</dbReference>
<keyword evidence="5 10" id="KW-0547">Nucleotide-binding</keyword>
<feature type="binding site" evidence="10">
    <location>
        <position position="257"/>
    </location>
    <ligand>
        <name>Mg(2+)</name>
        <dbReference type="ChEBI" id="CHEBI:18420"/>
    </ligand>
</feature>
<evidence type="ECO:0000313" key="13">
    <source>
        <dbReference type="EMBL" id="HGF35297.1"/>
    </source>
</evidence>
<feature type="binding site" evidence="10">
    <location>
        <position position="232"/>
    </location>
    <ligand>
        <name>K(+)</name>
        <dbReference type="ChEBI" id="CHEBI:29103"/>
    </ligand>
</feature>
<protein>
    <recommendedName>
        <fullName evidence="10">tRNA modification GTPase MnmE</fullName>
        <ecNumber evidence="10">3.6.-.-</ecNumber>
    </recommendedName>
</protein>
<dbReference type="NCBIfam" id="NF003661">
    <property type="entry name" value="PRK05291.1-3"/>
    <property type="match status" value="1"/>
</dbReference>
<evidence type="ECO:0000256" key="3">
    <source>
        <dbReference type="ARBA" id="ARBA00022694"/>
    </source>
</evidence>
<feature type="binding site" evidence="10">
    <location>
        <position position="127"/>
    </location>
    <ligand>
        <name>(6S)-5-formyl-5,6,7,8-tetrahydrofolate</name>
        <dbReference type="ChEBI" id="CHEBI:57457"/>
    </ligand>
</feature>
<keyword evidence="7 10" id="KW-0460">Magnesium</keyword>
<comment type="caution">
    <text evidence="13">The sequence shown here is derived from an EMBL/GenBank/DDBJ whole genome shotgun (WGS) entry which is preliminary data.</text>
</comment>
<dbReference type="GO" id="GO:0030488">
    <property type="term" value="P:tRNA methylation"/>
    <property type="evidence" value="ECO:0007669"/>
    <property type="project" value="TreeGrafter"/>
</dbReference>
<dbReference type="InterPro" id="IPR027266">
    <property type="entry name" value="TrmE/GcvT-like"/>
</dbReference>
<feature type="binding site" evidence="10">
    <location>
        <position position="256"/>
    </location>
    <ligand>
        <name>K(+)</name>
        <dbReference type="ChEBI" id="CHEBI:29103"/>
    </ligand>
</feature>
<gene>
    <name evidence="10 13" type="primary">mnmE</name>
    <name evidence="10" type="synonym">trmE</name>
    <name evidence="13" type="ORF">ENW96_13120</name>
</gene>
<dbReference type="Gene3D" id="3.40.50.300">
    <property type="entry name" value="P-loop containing nucleotide triphosphate hydrolases"/>
    <property type="match status" value="1"/>
</dbReference>
<feature type="binding site" evidence="10">
    <location>
        <begin position="276"/>
        <end position="279"/>
    </location>
    <ligand>
        <name>GTP</name>
        <dbReference type="ChEBI" id="CHEBI:37565"/>
    </ligand>
</feature>
<dbReference type="GO" id="GO:0042802">
    <property type="term" value="F:identical protein binding"/>
    <property type="evidence" value="ECO:0007669"/>
    <property type="project" value="UniProtKB-ARBA"/>
</dbReference>
<dbReference type="PROSITE" id="PS51709">
    <property type="entry name" value="G_TRME"/>
    <property type="match status" value="1"/>
</dbReference>
<keyword evidence="9 10" id="KW-0342">GTP-binding</keyword>
<keyword evidence="4 10" id="KW-0479">Metal-binding</keyword>
<dbReference type="FunFam" id="3.40.50.300:FF:000494">
    <property type="entry name" value="tRNA modification GTPase MnmE"/>
    <property type="match status" value="1"/>
</dbReference>
<feature type="binding site" evidence="10">
    <location>
        <position position="236"/>
    </location>
    <ligand>
        <name>Mg(2+)</name>
        <dbReference type="ChEBI" id="CHEBI:18420"/>
    </ligand>
</feature>
<feature type="binding site" evidence="10">
    <location>
        <position position="459"/>
    </location>
    <ligand>
        <name>(6S)-5-formyl-5,6,7,8-tetrahydrofolate</name>
        <dbReference type="ChEBI" id="CHEBI:57457"/>
    </ligand>
</feature>
<dbReference type="InterPro" id="IPR018948">
    <property type="entry name" value="GTP-bd_TrmE_N"/>
</dbReference>
<dbReference type="NCBIfam" id="TIGR00450">
    <property type="entry name" value="mnmE_trmE_thdF"/>
    <property type="match status" value="1"/>
</dbReference>
<sequence length="459" mass="49466">MTWPEAGDTIAALSTPPGEGGIGIVRLSGPEAAGIARRIFRPRTPRDSWQSHRLYLGHILDSQGHIIDEVLLTWMRAPHTYTREDVVEIHCHSGHAVLKAILGEVLASGARLARPGEFTLRAFLSGRLDLSQAEAVLEVIKARTQASLRVAAAHLSGGLGRRLGEVRAGLLQVLSPLEAALDFPEEAAELSPEAIKEGLSAPRLALESLLGTYRHGRLLREGVRVVLAGRPNVGKSSLLNRLLDADRAIVTDIPGTTRDVIEETLTLAGVPLCLSDTAGLRKARDLVEELGVARSRERLAQADLILYLVDGSLPLALEDAQVLEELADRPVLIVVNKIDLPQKLQPEALFRYSSQPAVAVSALTGQGLEKLKQALVDMVLAGGVQTEGDMITQTRHYELLTRAGEALAQARALLDQPGPPWELVAHEVKDALRALGEITGEEVGDAILDQIFSQFCIGK</sequence>
<dbReference type="InterPro" id="IPR004520">
    <property type="entry name" value="GTPase_MnmE"/>
</dbReference>
<keyword evidence="2 10" id="KW-0963">Cytoplasm</keyword>
<dbReference type="InterPro" id="IPR031168">
    <property type="entry name" value="G_TrmE"/>
</dbReference>
<dbReference type="PRINTS" id="PR00449">
    <property type="entry name" value="RASTRNSFRMNG"/>
</dbReference>
<proteinExistence type="inferred from homology"/>
<dbReference type="CDD" id="cd04164">
    <property type="entry name" value="trmE"/>
    <property type="match status" value="1"/>
</dbReference>
<reference evidence="13" key="1">
    <citation type="journal article" date="2020" name="mSystems">
        <title>Genome- and Community-Level Interaction Insights into Carbon Utilization and Element Cycling Functions of Hydrothermarchaeota in Hydrothermal Sediment.</title>
        <authorList>
            <person name="Zhou Z."/>
            <person name="Liu Y."/>
            <person name="Xu W."/>
            <person name="Pan J."/>
            <person name="Luo Z.H."/>
            <person name="Li M."/>
        </authorList>
    </citation>
    <scope>NUCLEOTIDE SEQUENCE [LARGE SCALE GENOMIC DNA]</scope>
    <source>
        <strain evidence="13">SpSt-897</strain>
    </source>
</reference>
<feature type="binding site" evidence="10">
    <location>
        <position position="26"/>
    </location>
    <ligand>
        <name>(6S)-5-formyl-5,6,7,8-tetrahydrofolate</name>
        <dbReference type="ChEBI" id="CHEBI:57457"/>
    </ligand>
</feature>
<comment type="similarity">
    <text evidence="1 10 11">Belongs to the TRAFAC class TrmE-Era-EngA-EngB-Septin-like GTPase superfamily. TrmE GTPase family.</text>
</comment>
<comment type="subcellular location">
    <subcellularLocation>
        <location evidence="10">Cytoplasm</location>
    </subcellularLocation>
</comment>
<dbReference type="GO" id="GO:0002098">
    <property type="term" value="P:tRNA wobble uridine modification"/>
    <property type="evidence" value="ECO:0007669"/>
    <property type="project" value="TreeGrafter"/>
</dbReference>
<organism evidence="13">
    <name type="scientific">Desulfobacca acetoxidans</name>
    <dbReference type="NCBI Taxonomy" id="60893"/>
    <lineage>
        <taxon>Bacteria</taxon>
        <taxon>Pseudomonadati</taxon>
        <taxon>Thermodesulfobacteriota</taxon>
        <taxon>Desulfobaccia</taxon>
        <taxon>Desulfobaccales</taxon>
        <taxon>Desulfobaccaceae</taxon>
        <taxon>Desulfobacca</taxon>
    </lineage>
</organism>
<dbReference type="GO" id="GO:0005525">
    <property type="term" value="F:GTP binding"/>
    <property type="evidence" value="ECO:0007669"/>
    <property type="project" value="UniProtKB-UniRule"/>
</dbReference>
<dbReference type="SUPFAM" id="SSF52540">
    <property type="entry name" value="P-loop containing nucleoside triphosphate hydrolases"/>
    <property type="match status" value="1"/>
</dbReference>
<evidence type="ECO:0000256" key="1">
    <source>
        <dbReference type="ARBA" id="ARBA00011043"/>
    </source>
</evidence>
<evidence type="ECO:0000256" key="9">
    <source>
        <dbReference type="ARBA" id="ARBA00023134"/>
    </source>
</evidence>
<feature type="binding site" evidence="10">
    <location>
        <position position="88"/>
    </location>
    <ligand>
        <name>(6S)-5-formyl-5,6,7,8-tetrahydrofolate</name>
        <dbReference type="ChEBI" id="CHEBI:57457"/>
    </ligand>
</feature>
<dbReference type="Pfam" id="PF10396">
    <property type="entry name" value="TrmE_N"/>
    <property type="match status" value="1"/>
</dbReference>
<keyword evidence="6 10" id="KW-0378">Hydrolase</keyword>
<keyword evidence="3 10" id="KW-0819">tRNA processing</keyword>
<dbReference type="NCBIfam" id="TIGR00231">
    <property type="entry name" value="small_GTP"/>
    <property type="match status" value="1"/>
</dbReference>
<dbReference type="PANTHER" id="PTHR42714">
    <property type="entry name" value="TRNA MODIFICATION GTPASE GTPBP3"/>
    <property type="match status" value="1"/>
</dbReference>
<dbReference type="InterPro" id="IPR005225">
    <property type="entry name" value="Small_GTP-bd"/>
</dbReference>
<dbReference type="InterPro" id="IPR025867">
    <property type="entry name" value="MnmE_helical"/>
</dbReference>
<dbReference type="Pfam" id="PF12631">
    <property type="entry name" value="MnmE_helical"/>
    <property type="match status" value="1"/>
</dbReference>
<evidence type="ECO:0000256" key="6">
    <source>
        <dbReference type="ARBA" id="ARBA00022801"/>
    </source>
</evidence>
<dbReference type="InterPro" id="IPR027368">
    <property type="entry name" value="MnmE_dom2"/>
</dbReference>
<dbReference type="EMBL" id="DTMF01000312">
    <property type="protein sequence ID" value="HGF35297.1"/>
    <property type="molecule type" value="Genomic_DNA"/>
</dbReference>
<evidence type="ECO:0000256" key="8">
    <source>
        <dbReference type="ARBA" id="ARBA00022958"/>
    </source>
</evidence>
<dbReference type="GO" id="GO:0003924">
    <property type="term" value="F:GTPase activity"/>
    <property type="evidence" value="ECO:0007669"/>
    <property type="project" value="UniProtKB-UniRule"/>
</dbReference>
<evidence type="ECO:0000259" key="12">
    <source>
        <dbReference type="PROSITE" id="PS51709"/>
    </source>
</evidence>
<comment type="subunit">
    <text evidence="10">Homodimer. Heterotetramer of two MnmE and two MnmG subunits.</text>
</comment>
<dbReference type="Pfam" id="PF01926">
    <property type="entry name" value="MMR_HSR1"/>
    <property type="match status" value="1"/>
</dbReference>
<evidence type="ECO:0000256" key="4">
    <source>
        <dbReference type="ARBA" id="ARBA00022723"/>
    </source>
</evidence>
<keyword evidence="8 10" id="KW-0630">Potassium</keyword>
<dbReference type="PANTHER" id="PTHR42714:SF2">
    <property type="entry name" value="TRNA MODIFICATION GTPASE GTPBP3, MITOCHONDRIAL"/>
    <property type="match status" value="1"/>
</dbReference>
<feature type="binding site" evidence="10">
    <location>
        <position position="251"/>
    </location>
    <ligand>
        <name>K(+)</name>
        <dbReference type="ChEBI" id="CHEBI:29103"/>
    </ligand>
</feature>
<comment type="function">
    <text evidence="10">Exhibits a very high intrinsic GTPase hydrolysis rate. Involved in the addition of a carboxymethylaminomethyl (cmnm) group at the wobble position (U34) of certain tRNAs, forming tRNA-cmnm(5)s(2)U34.</text>
</comment>
<feature type="domain" description="TrmE-type G" evidence="12">
    <location>
        <begin position="222"/>
        <end position="380"/>
    </location>
</feature>
<feature type="binding site" evidence="10">
    <location>
        <position position="253"/>
    </location>
    <ligand>
        <name>K(+)</name>
        <dbReference type="ChEBI" id="CHEBI:29103"/>
    </ligand>
</feature>
<evidence type="ECO:0000256" key="10">
    <source>
        <dbReference type="HAMAP-Rule" id="MF_00379"/>
    </source>
</evidence>
<evidence type="ECO:0000256" key="7">
    <source>
        <dbReference type="ARBA" id="ARBA00022842"/>
    </source>
</evidence>
<dbReference type="InterPro" id="IPR006073">
    <property type="entry name" value="GTP-bd"/>
</dbReference>
<dbReference type="GO" id="GO:0005829">
    <property type="term" value="C:cytosol"/>
    <property type="evidence" value="ECO:0007669"/>
    <property type="project" value="TreeGrafter"/>
</dbReference>
<comment type="caution">
    <text evidence="10">Lacks conserved residue(s) required for the propagation of feature annotation.</text>
</comment>
<name>A0A7C3UZK6_9BACT</name>